<dbReference type="InterPro" id="IPR027806">
    <property type="entry name" value="HARBI1_dom"/>
</dbReference>
<evidence type="ECO:0000313" key="5">
    <source>
        <dbReference type="Proteomes" id="UP000037035"/>
    </source>
</evidence>
<comment type="caution">
    <text evidence="4">The sequence shown here is derived from an EMBL/GenBank/DDBJ whole genome shotgun (WGS) entry which is preliminary data.</text>
</comment>
<dbReference type="AlphaFoldDB" id="A0A0L6UZB9"/>
<keyword evidence="2" id="KW-0479">Metal-binding</keyword>
<reference evidence="4 5" key="1">
    <citation type="submission" date="2015-08" db="EMBL/GenBank/DDBJ databases">
        <title>Next Generation Sequencing and Analysis of the Genome of Puccinia sorghi L Schw, the Causal Agent of Maize Common Rust.</title>
        <authorList>
            <person name="Rochi L."/>
            <person name="Burguener G."/>
            <person name="Darino M."/>
            <person name="Turjanski A."/>
            <person name="Kreff E."/>
            <person name="Dieguez M.J."/>
            <person name="Sacco F."/>
        </authorList>
    </citation>
    <scope>NUCLEOTIDE SEQUENCE [LARGE SCALE GENOMIC DNA]</scope>
    <source>
        <strain evidence="4 5">RO10H11247</strain>
    </source>
</reference>
<dbReference type="GO" id="GO:0046872">
    <property type="term" value="F:metal ion binding"/>
    <property type="evidence" value="ECO:0007669"/>
    <property type="project" value="UniProtKB-KW"/>
</dbReference>
<evidence type="ECO:0000256" key="1">
    <source>
        <dbReference type="ARBA" id="ARBA00001968"/>
    </source>
</evidence>
<comment type="cofactor">
    <cofactor evidence="1">
        <name>a divalent metal cation</name>
        <dbReference type="ChEBI" id="CHEBI:60240"/>
    </cofactor>
</comment>
<evidence type="ECO:0000259" key="3">
    <source>
        <dbReference type="Pfam" id="PF13359"/>
    </source>
</evidence>
<organism evidence="4 5">
    <name type="scientific">Puccinia sorghi</name>
    <dbReference type="NCBI Taxonomy" id="27349"/>
    <lineage>
        <taxon>Eukaryota</taxon>
        <taxon>Fungi</taxon>
        <taxon>Dikarya</taxon>
        <taxon>Basidiomycota</taxon>
        <taxon>Pucciniomycotina</taxon>
        <taxon>Pucciniomycetes</taxon>
        <taxon>Pucciniales</taxon>
        <taxon>Pucciniaceae</taxon>
        <taxon>Puccinia</taxon>
    </lineage>
</organism>
<evidence type="ECO:0000313" key="4">
    <source>
        <dbReference type="EMBL" id="KNZ53829.1"/>
    </source>
</evidence>
<dbReference type="Pfam" id="PF13359">
    <property type="entry name" value="DDE_Tnp_4"/>
    <property type="match status" value="1"/>
</dbReference>
<protein>
    <recommendedName>
        <fullName evidence="3">DDE Tnp4 domain-containing protein</fullName>
    </recommendedName>
</protein>
<dbReference type="EMBL" id="LAVV01008085">
    <property type="protein sequence ID" value="KNZ53829.1"/>
    <property type="molecule type" value="Genomic_DNA"/>
</dbReference>
<feature type="domain" description="DDE Tnp4" evidence="3">
    <location>
        <begin position="157"/>
        <end position="294"/>
    </location>
</feature>
<proteinExistence type="predicted"/>
<accession>A0A0L6UZB9</accession>
<evidence type="ECO:0000256" key="2">
    <source>
        <dbReference type="ARBA" id="ARBA00022723"/>
    </source>
</evidence>
<name>A0A0L6UZB9_9BASI</name>
<sequence>MVHTSRKLIIKTLKASMNYDGLDSSTPPISEFLLHRLDDKIFKKEFRIPWEMSVKLCGLVTSNPIFHNNSDNPQRPVEEKVMFTLKRLYCFGNGASFGMLGKFFRVAEGSIELYTDHCLMAIFGLKDKLLTWPNTEAHQQIQEQFEDFCFDGCVGVIDGKLVVLQGKTGMDGQDYYNRKGSYGIATLLICEKNKKIQYVYIRWPGCSHNQRLTTNCSLTLSPHKFFSQGQYFLADPAFLATINIVPAFKRTREKSLTEKQQDFNCHLSGKWVVIENCIGLLKNRFQSLKGLRLCLQNNKDMT</sequence>
<dbReference type="VEuPathDB" id="FungiDB:VP01_3124g1"/>
<gene>
    <name evidence="4" type="ORF">VP01_3124g1</name>
</gene>
<dbReference type="Proteomes" id="UP000037035">
    <property type="component" value="Unassembled WGS sequence"/>
</dbReference>
<dbReference type="OrthoDB" id="2506361at2759"/>
<keyword evidence="5" id="KW-1185">Reference proteome</keyword>